<dbReference type="Gene3D" id="3.50.50.60">
    <property type="entry name" value="FAD/NAD(P)-binding domain"/>
    <property type="match status" value="1"/>
</dbReference>
<dbReference type="EMBL" id="CP002039">
    <property type="protein sequence ID" value="ADJ64134.1"/>
    <property type="molecule type" value="Genomic_DNA"/>
</dbReference>
<dbReference type="Proteomes" id="UP000000329">
    <property type="component" value="Chromosome"/>
</dbReference>
<dbReference type="HOGENOM" id="CLU_009665_1_0_4"/>
<organism evidence="3 4">
    <name type="scientific">Herbaspirillum seropedicae (strain SmR1)</name>
    <dbReference type="NCBI Taxonomy" id="757424"/>
    <lineage>
        <taxon>Bacteria</taxon>
        <taxon>Pseudomonadati</taxon>
        <taxon>Pseudomonadota</taxon>
        <taxon>Betaproteobacteria</taxon>
        <taxon>Burkholderiales</taxon>
        <taxon>Oxalobacteraceae</taxon>
        <taxon>Herbaspirillum</taxon>
    </lineage>
</organism>
<reference evidence="3 4" key="1">
    <citation type="submission" date="2010-04" db="EMBL/GenBank/DDBJ databases">
        <title>The genome of Herbaspirillum seropedicae SmR1, an endophytic, nitrogen-fixing, plant-growth promoting beta-Proteobacteria.</title>
        <authorList>
            <person name="Pedrosa F.O."/>
            <person name="Monteiro R.A."/>
            <person name="Wassem R."/>
            <person name="Cruz L.M."/>
            <person name="Ayub R.A."/>
            <person name="Colauto N.B."/>
            <person name="Fernandez M.A."/>
            <person name="Fungaro M.H.P."/>
            <person name="Grisard E.C."/>
            <person name="Hungria M."/>
            <person name="Madeira H.M.F."/>
            <person name="Nodari R.O."/>
            <person name="Osaku C.A."/>
            <person name="Petzl-Erler M.L."/>
            <person name="Terenzi H."/>
            <person name="Vieira L.G.E."/>
            <person name="Almeida M.I.M."/>
            <person name="Alves L.R."/>
            <person name="Arantes O.M.N."/>
            <person name="Balsanelli E."/>
            <person name="Barcellos F.G."/>
            <person name="Baura V.A."/>
            <person name="Binde D.R."/>
            <person name="Campo R.J."/>
            <person name="Chubatsu L.S."/>
            <person name="Chueire L.M.O."/>
            <person name="Ciferri R.R."/>
            <person name="Correa L.C."/>
            <person name="da Conceicao Silva J.L."/>
            <person name="Dabul A.N.G."/>
            <person name="Dambros B.P."/>
            <person name="Faoro H."/>
            <person name="Favetti A."/>
            <person name="Friedermann G."/>
            <person name="Furlaneto M.C."/>
            <person name="Gasques L.S."/>
            <person name="Gimenes C.C.T."/>
            <person name="Gioppo N.M.R."/>
            <person name="Glienke-Blanco C."/>
            <person name="Godoy L.P."/>
            <person name="Guerra M.P."/>
            <person name="Karp S."/>
            <person name="Kava-Cordeiro V."/>
            <person name="Margarido V.P."/>
            <person name="Mathioni S.M."/>
            <person name="Menck-Soares M.A."/>
            <person name="Murace N.K."/>
            <person name="Nicolas M.F."/>
            <person name="Oliveira C.E.C."/>
            <person name="Pagnan N.A.B."/>
            <person name="Pamphile J.A."/>
            <person name="Patussi E.V."/>
            <person name="Pereira L.F.P."/>
            <person name="Pereira-Ferrari L."/>
            <person name="Pinto F.G.S."/>
            <person name="Precoma C."/>
            <person name="Prioli A.J."/>
            <person name="Prioli S.M.A.P."/>
            <person name="Raittz R.T."/>
            <person name="Ramos H.J.O."/>
            <person name="Ribeiro E.M.S.F."/>
            <person name="Rigo L.U."/>
            <person name="Rocha C.L.M.S.C."/>
            <person name="Rocha S.N."/>
            <person name="Santos K."/>
            <person name="Satori D."/>
            <person name="Silva A.G."/>
            <person name="Simao R.C.G."/>
            <person name="Soares M.A.M."/>
            <person name="Souza E.M."/>
            <person name="Steffens M.B.R."/>
            <person name="Steindel M."/>
            <person name="Tadra-Sfeir M.Z."/>
            <person name="Takahashi E.K."/>
            <person name="Torres R.A."/>
            <person name="Valle J.S."/>
            <person name="Vernal J.I."/>
            <person name="Vilas-Boas L.A."/>
            <person name="Watanabe M.A.E."/>
            <person name="Weiss V.A."/>
            <person name="Yates M.A."/>
            <person name="Souza E.M."/>
        </authorList>
    </citation>
    <scope>NUCLEOTIDE SEQUENCE [LARGE SCALE GENOMIC DNA]</scope>
    <source>
        <strain evidence="3 4">SmR1</strain>
    </source>
</reference>
<dbReference type="Gene3D" id="3.30.9.10">
    <property type="entry name" value="D-Amino Acid Oxidase, subunit A, domain 2"/>
    <property type="match status" value="1"/>
</dbReference>
<keyword evidence="1" id="KW-0812">Transmembrane</keyword>
<dbReference type="RefSeq" id="WP_013234612.1">
    <property type="nucleotide sequence ID" value="NC_014323.1"/>
</dbReference>
<name>D8IXN2_HERSS</name>
<dbReference type="InterPro" id="IPR036188">
    <property type="entry name" value="FAD/NAD-bd_sf"/>
</dbReference>
<keyword evidence="1" id="KW-0472">Membrane</keyword>
<feature type="domain" description="FAD-binding" evidence="2">
    <location>
        <begin position="283"/>
        <end position="326"/>
    </location>
</feature>
<evidence type="ECO:0000256" key="1">
    <source>
        <dbReference type="SAM" id="Phobius"/>
    </source>
</evidence>
<sequence length="407" mass="44694">MQTLEEQSRQGFVIICGAGVAGLAAAWWMQRAGWRVLVVEQAEELRDGGHMMGLSGPGLATVRRMDLVARLGERAYPDMGQHIYRDRRGREILRINYREALAGIEWLTLRRGVLVQELRAALPTRDIAWRFGVTVQEALNQASSVRVSLSDGSCHEADLLIAADGVHSSLRRRHFAADANCLHPLGYRYASYEVQDHLLLGQDFLSYAEPGIQTEYYGLCDGRLAALHVWRSREAGFVPPAQRHSLLRTCTARSFTGVRATLEAVENPQEIVIDDLALVELPSWRQGRILLLGDAAHSLSLISGQGAGVALASASILAEELERAAAGGVAPSSSALESALARHDQRLRPTILRLQHRSRKLAPMYVPSSRVGFALRNLVLRTMPDVLLKKYFASGLKSEAQALAALA</sequence>
<dbReference type="KEGG" id="hse:Hsero_2638"/>
<keyword evidence="1" id="KW-1133">Transmembrane helix</keyword>
<dbReference type="GeneID" id="29389702"/>
<evidence type="ECO:0000313" key="4">
    <source>
        <dbReference type="Proteomes" id="UP000000329"/>
    </source>
</evidence>
<accession>D8IXN2</accession>
<dbReference type="AlphaFoldDB" id="D8IXN2"/>
<dbReference type="STRING" id="757424.Hsero_2638"/>
<dbReference type="InterPro" id="IPR051704">
    <property type="entry name" value="FAD_aromatic-hydroxylase"/>
</dbReference>
<proteinExistence type="predicted"/>
<keyword evidence="4" id="KW-1185">Reference proteome</keyword>
<protein>
    <submittedName>
        <fullName evidence="3">2-polyprenyl-6-methoxyphenol hydroxylase protein</fullName>
    </submittedName>
</protein>
<dbReference type="PANTHER" id="PTHR46865">
    <property type="entry name" value="OXIDOREDUCTASE-RELATED"/>
    <property type="match status" value="1"/>
</dbReference>
<dbReference type="Pfam" id="PF01494">
    <property type="entry name" value="FAD_binding_3"/>
    <property type="match status" value="2"/>
</dbReference>
<evidence type="ECO:0000313" key="3">
    <source>
        <dbReference type="EMBL" id="ADJ64134.1"/>
    </source>
</evidence>
<dbReference type="SUPFAM" id="SSF51905">
    <property type="entry name" value="FAD/NAD(P)-binding domain"/>
    <property type="match status" value="1"/>
</dbReference>
<dbReference type="InterPro" id="IPR002938">
    <property type="entry name" value="FAD-bd"/>
</dbReference>
<dbReference type="eggNOG" id="COG0654">
    <property type="taxonomic scope" value="Bacteria"/>
</dbReference>
<gene>
    <name evidence="3" type="ordered locus">Hsero_2638</name>
</gene>
<feature type="transmembrane region" description="Helical" evidence="1">
    <location>
        <begin position="12"/>
        <end position="29"/>
    </location>
</feature>
<evidence type="ECO:0000259" key="2">
    <source>
        <dbReference type="Pfam" id="PF01494"/>
    </source>
</evidence>
<dbReference type="OrthoDB" id="5487740at2"/>
<dbReference type="GO" id="GO:0071949">
    <property type="term" value="F:FAD binding"/>
    <property type="evidence" value="ECO:0007669"/>
    <property type="project" value="InterPro"/>
</dbReference>
<dbReference type="PRINTS" id="PR00420">
    <property type="entry name" value="RNGMNOXGNASE"/>
</dbReference>
<feature type="domain" description="FAD-binding" evidence="2">
    <location>
        <begin position="13"/>
        <end position="172"/>
    </location>
</feature>